<accession>A0ABW5AMS3</accession>
<dbReference type="PANTHER" id="PTHR36449">
    <property type="entry name" value="ACETYLTRANSFERASE-RELATED"/>
    <property type="match status" value="1"/>
</dbReference>
<proteinExistence type="predicted"/>
<gene>
    <name evidence="7" type="ORF">ACFSOX_17610</name>
</gene>
<dbReference type="PROSITE" id="PS51186">
    <property type="entry name" value="GNAT"/>
    <property type="match status" value="1"/>
</dbReference>
<reference evidence="8" key="1">
    <citation type="journal article" date="2019" name="Int. J. Syst. Evol. Microbiol.">
        <title>The Global Catalogue of Microorganisms (GCM) 10K type strain sequencing project: providing services to taxonomists for standard genome sequencing and annotation.</title>
        <authorList>
            <consortium name="The Broad Institute Genomics Platform"/>
            <consortium name="The Broad Institute Genome Sequencing Center for Infectious Disease"/>
            <person name="Wu L."/>
            <person name="Ma J."/>
        </authorList>
    </citation>
    <scope>NUCLEOTIDE SEQUENCE [LARGE SCALE GENOMIC DNA]</scope>
    <source>
        <strain evidence="8">CGMCC 1.6774</strain>
    </source>
</reference>
<organism evidence="7 8">
    <name type="scientific">Rhodoplanes azumiensis</name>
    <dbReference type="NCBI Taxonomy" id="1897628"/>
    <lineage>
        <taxon>Bacteria</taxon>
        <taxon>Pseudomonadati</taxon>
        <taxon>Pseudomonadota</taxon>
        <taxon>Alphaproteobacteria</taxon>
        <taxon>Hyphomicrobiales</taxon>
        <taxon>Nitrobacteraceae</taxon>
        <taxon>Rhodoplanes</taxon>
    </lineage>
</organism>
<dbReference type="PANTHER" id="PTHR36449:SF1">
    <property type="entry name" value="ACETYLTRANSFERASE"/>
    <property type="match status" value="1"/>
</dbReference>
<evidence type="ECO:0000256" key="1">
    <source>
        <dbReference type="ARBA" id="ARBA00022491"/>
    </source>
</evidence>
<dbReference type="Pfam" id="PF13508">
    <property type="entry name" value="Acetyltransf_7"/>
    <property type="match status" value="1"/>
</dbReference>
<dbReference type="SUPFAM" id="SSF55729">
    <property type="entry name" value="Acyl-CoA N-acyltransferases (Nat)"/>
    <property type="match status" value="1"/>
</dbReference>
<dbReference type="Gene3D" id="3.40.630.30">
    <property type="match status" value="1"/>
</dbReference>
<dbReference type="InterPro" id="IPR000182">
    <property type="entry name" value="GNAT_dom"/>
</dbReference>
<dbReference type="RefSeq" id="WP_378479122.1">
    <property type="nucleotide sequence ID" value="NZ_JBHUIW010000022.1"/>
</dbReference>
<keyword evidence="8" id="KW-1185">Reference proteome</keyword>
<evidence type="ECO:0000313" key="8">
    <source>
        <dbReference type="Proteomes" id="UP001597314"/>
    </source>
</evidence>
<evidence type="ECO:0000256" key="5">
    <source>
        <dbReference type="ARBA" id="ARBA00049880"/>
    </source>
</evidence>
<sequence length="159" mass="17325">MPLTEAHDLSSFRSGEPVLDDWLRERALANSSVLASKTYVVCRAGTAAVVGYYALCMGQILNREATGAMRRNMPRHIPAVVLARLGVDRGRQGQGLGKGLLQDAVFRSARAAREISACLVIVHALAPAAEAFYSRHGFVRLPVETPTYAFDLLTLSRTR</sequence>
<keyword evidence="1" id="KW-0678">Repressor</keyword>
<dbReference type="EMBL" id="JBHUIW010000022">
    <property type="protein sequence ID" value="MFD2183976.1"/>
    <property type="molecule type" value="Genomic_DNA"/>
</dbReference>
<comment type="caution">
    <text evidence="7">The sequence shown here is derived from an EMBL/GenBank/DDBJ whole genome shotgun (WGS) entry which is preliminary data.</text>
</comment>
<comment type="catalytic activity">
    <reaction evidence="5">
        <text>glycyl-tRNA(Gly) + acetyl-CoA = N-acetylglycyl-tRNA(Gly) + CoA + H(+)</text>
        <dbReference type="Rhea" id="RHEA:81867"/>
        <dbReference type="Rhea" id="RHEA-COMP:9683"/>
        <dbReference type="Rhea" id="RHEA-COMP:19766"/>
        <dbReference type="ChEBI" id="CHEBI:15378"/>
        <dbReference type="ChEBI" id="CHEBI:57287"/>
        <dbReference type="ChEBI" id="CHEBI:57288"/>
        <dbReference type="ChEBI" id="CHEBI:78522"/>
        <dbReference type="ChEBI" id="CHEBI:232036"/>
    </reaction>
</comment>
<dbReference type="InterPro" id="IPR016181">
    <property type="entry name" value="Acyl_CoA_acyltransferase"/>
</dbReference>
<keyword evidence="4 7" id="KW-0012">Acyltransferase</keyword>
<protein>
    <submittedName>
        <fullName evidence="7">GNAT family N-acetyltransferase</fullName>
        <ecNumber evidence="7">2.3.-.-</ecNumber>
    </submittedName>
</protein>
<dbReference type="Proteomes" id="UP001597314">
    <property type="component" value="Unassembled WGS sequence"/>
</dbReference>
<evidence type="ECO:0000259" key="6">
    <source>
        <dbReference type="PROSITE" id="PS51186"/>
    </source>
</evidence>
<evidence type="ECO:0000256" key="4">
    <source>
        <dbReference type="ARBA" id="ARBA00023315"/>
    </source>
</evidence>
<evidence type="ECO:0000313" key="7">
    <source>
        <dbReference type="EMBL" id="MFD2183976.1"/>
    </source>
</evidence>
<dbReference type="GO" id="GO:0016746">
    <property type="term" value="F:acyltransferase activity"/>
    <property type="evidence" value="ECO:0007669"/>
    <property type="project" value="UniProtKB-KW"/>
</dbReference>
<keyword evidence="2" id="KW-1277">Toxin-antitoxin system</keyword>
<name>A0ABW5AMS3_9BRAD</name>
<feature type="domain" description="N-acetyltransferase" evidence="6">
    <location>
        <begin position="1"/>
        <end position="159"/>
    </location>
</feature>
<keyword evidence="3 7" id="KW-0808">Transferase</keyword>
<evidence type="ECO:0000256" key="3">
    <source>
        <dbReference type="ARBA" id="ARBA00022679"/>
    </source>
</evidence>
<dbReference type="EC" id="2.3.-.-" evidence="7"/>
<evidence type="ECO:0000256" key="2">
    <source>
        <dbReference type="ARBA" id="ARBA00022649"/>
    </source>
</evidence>